<dbReference type="InterPro" id="IPR002156">
    <property type="entry name" value="RNaseH_domain"/>
</dbReference>
<name>A0ABQ9LU30_HEVBR</name>
<comment type="caution">
    <text evidence="3">The sequence shown here is derived from an EMBL/GenBank/DDBJ whole genome shotgun (WGS) entry which is preliminary data.</text>
</comment>
<dbReference type="Proteomes" id="UP001174677">
    <property type="component" value="Chromosome 10"/>
</dbReference>
<dbReference type="InterPro" id="IPR012337">
    <property type="entry name" value="RNaseH-like_sf"/>
</dbReference>
<dbReference type="SUPFAM" id="SSF53098">
    <property type="entry name" value="Ribonuclease H-like"/>
    <property type="match status" value="1"/>
</dbReference>
<dbReference type="InterPro" id="IPR036397">
    <property type="entry name" value="RNaseH_sf"/>
</dbReference>
<reference evidence="3 4" key="1">
    <citation type="journal article" date="2023" name="Plant Biotechnol. J.">
        <title>Chromosome-level wild Hevea brasiliensis genome provides new tools for genomic-assisted breeding and valuable loci to elevate rubber yield.</title>
        <authorList>
            <person name="Cheng H."/>
            <person name="Song X."/>
            <person name="Hu Y."/>
            <person name="Wu T."/>
            <person name="Yang Q."/>
            <person name="An Z."/>
            <person name="Feng S."/>
            <person name="Deng Z."/>
            <person name="Wu W."/>
            <person name="Zeng X."/>
            <person name="Tu M."/>
            <person name="Wang X."/>
            <person name="Huang H."/>
        </authorList>
    </citation>
    <scope>NUCLEOTIDE SEQUENCE [LARGE SCALE GENOMIC DNA]</scope>
    <source>
        <strain evidence="3">MT/VB/25A 57/8</strain>
    </source>
</reference>
<evidence type="ECO:0008006" key="5">
    <source>
        <dbReference type="Google" id="ProtNLM"/>
    </source>
</evidence>
<dbReference type="Gene3D" id="3.30.420.10">
    <property type="entry name" value="Ribonuclease H-like superfamily/Ribonuclease H"/>
    <property type="match status" value="1"/>
</dbReference>
<feature type="domain" description="Reverse transcriptase zinc-binding" evidence="2">
    <location>
        <begin position="12"/>
        <end position="78"/>
    </location>
</feature>
<dbReference type="Pfam" id="PF13966">
    <property type="entry name" value="zf-RVT"/>
    <property type="match status" value="1"/>
</dbReference>
<dbReference type="InterPro" id="IPR026960">
    <property type="entry name" value="RVT-Znf"/>
</dbReference>
<proteinExistence type="predicted"/>
<dbReference type="InterPro" id="IPR044730">
    <property type="entry name" value="RNase_H-like_dom_plant"/>
</dbReference>
<evidence type="ECO:0000259" key="1">
    <source>
        <dbReference type="Pfam" id="PF13456"/>
    </source>
</evidence>
<dbReference type="PANTHER" id="PTHR47074">
    <property type="entry name" value="BNAC02G40300D PROTEIN"/>
    <property type="match status" value="1"/>
</dbReference>
<dbReference type="InterPro" id="IPR052929">
    <property type="entry name" value="RNase_H-like_EbsB-rel"/>
</dbReference>
<feature type="domain" description="RNase H type-1" evidence="1">
    <location>
        <begin position="183"/>
        <end position="303"/>
    </location>
</feature>
<dbReference type="CDD" id="cd06222">
    <property type="entry name" value="RNase_H_like"/>
    <property type="match status" value="1"/>
</dbReference>
<sequence>MGFEEVGVTSVSWDRLWKIQVPAKVKFLVWRILRDVLPCKVNLLRRHVEVDELCPVCGAQPETTFHIIYTCSFAQSCWLLSSLGWSPMTSLQVWFNNLFSSDRETSIEEAFMIMWSLWSHRNEVVWHQKYQQPFSILSRARSVHSEWNATCVNISSHIAHVHPDSALQTHWKPLEQGAFKCNIDVALLNDGSYGLGMIIRDYTNYCCAGRLLARLGLTDPLIGEVLCFREALSCLKSLSFQPVCVETDSQLVFQSLNTSYAFSSYFAMIINDCKALLQELQFISYAFIRKLANQVAHSIARAANSMSGYEWGVYLPSFLYDSLSFDLNNIS</sequence>
<evidence type="ECO:0000259" key="2">
    <source>
        <dbReference type="Pfam" id="PF13966"/>
    </source>
</evidence>
<accession>A0ABQ9LU30</accession>
<protein>
    <recommendedName>
        <fullName evidence="5">Reverse transcriptase zinc-binding domain-containing protein</fullName>
    </recommendedName>
</protein>
<gene>
    <name evidence="3" type="ORF">P3X46_018225</name>
</gene>
<dbReference type="Pfam" id="PF13456">
    <property type="entry name" value="RVT_3"/>
    <property type="match status" value="1"/>
</dbReference>
<organism evidence="3 4">
    <name type="scientific">Hevea brasiliensis</name>
    <name type="common">Para rubber tree</name>
    <name type="synonym">Siphonia brasiliensis</name>
    <dbReference type="NCBI Taxonomy" id="3981"/>
    <lineage>
        <taxon>Eukaryota</taxon>
        <taxon>Viridiplantae</taxon>
        <taxon>Streptophyta</taxon>
        <taxon>Embryophyta</taxon>
        <taxon>Tracheophyta</taxon>
        <taxon>Spermatophyta</taxon>
        <taxon>Magnoliopsida</taxon>
        <taxon>eudicotyledons</taxon>
        <taxon>Gunneridae</taxon>
        <taxon>Pentapetalae</taxon>
        <taxon>rosids</taxon>
        <taxon>fabids</taxon>
        <taxon>Malpighiales</taxon>
        <taxon>Euphorbiaceae</taxon>
        <taxon>Crotonoideae</taxon>
        <taxon>Micrandreae</taxon>
        <taxon>Hevea</taxon>
    </lineage>
</organism>
<keyword evidence="4" id="KW-1185">Reference proteome</keyword>
<dbReference type="EMBL" id="JARPOI010000010">
    <property type="protein sequence ID" value="KAJ9170091.1"/>
    <property type="molecule type" value="Genomic_DNA"/>
</dbReference>
<evidence type="ECO:0000313" key="4">
    <source>
        <dbReference type="Proteomes" id="UP001174677"/>
    </source>
</evidence>
<dbReference type="PANTHER" id="PTHR47074:SF11">
    <property type="entry name" value="REVERSE TRANSCRIPTASE-LIKE PROTEIN"/>
    <property type="match status" value="1"/>
</dbReference>
<evidence type="ECO:0000313" key="3">
    <source>
        <dbReference type="EMBL" id="KAJ9170091.1"/>
    </source>
</evidence>